<keyword evidence="2" id="KW-1185">Reference proteome</keyword>
<name>F4KYP5_HALH1</name>
<gene>
    <name evidence="1" type="ordered locus">Halhy_2581</name>
</gene>
<dbReference type="EMBL" id="CP002691">
    <property type="protein sequence ID" value="AEE50451.1"/>
    <property type="molecule type" value="Genomic_DNA"/>
</dbReference>
<dbReference type="KEGG" id="hhy:Halhy_2581"/>
<proteinExistence type="predicted"/>
<reference evidence="1 2" key="1">
    <citation type="journal article" date="2011" name="Stand. Genomic Sci.">
        <title>Complete genome sequence of Haliscomenobacter hydrossis type strain (O).</title>
        <authorList>
            <consortium name="US DOE Joint Genome Institute (JGI-PGF)"/>
            <person name="Daligault H."/>
            <person name="Lapidus A."/>
            <person name="Zeytun A."/>
            <person name="Nolan M."/>
            <person name="Lucas S."/>
            <person name="Del Rio T.G."/>
            <person name="Tice H."/>
            <person name="Cheng J.F."/>
            <person name="Tapia R."/>
            <person name="Han C."/>
            <person name="Goodwin L."/>
            <person name="Pitluck S."/>
            <person name="Liolios K."/>
            <person name="Pagani I."/>
            <person name="Ivanova N."/>
            <person name="Huntemann M."/>
            <person name="Mavromatis K."/>
            <person name="Mikhailova N."/>
            <person name="Pati A."/>
            <person name="Chen A."/>
            <person name="Palaniappan K."/>
            <person name="Land M."/>
            <person name="Hauser L."/>
            <person name="Brambilla E.M."/>
            <person name="Rohde M."/>
            <person name="Verbarg S."/>
            <person name="Goker M."/>
            <person name="Bristow J."/>
            <person name="Eisen J.A."/>
            <person name="Markowitz V."/>
            <person name="Hugenholtz P."/>
            <person name="Kyrpides N.C."/>
            <person name="Klenk H.P."/>
            <person name="Woyke T."/>
        </authorList>
    </citation>
    <scope>NUCLEOTIDE SEQUENCE [LARGE SCALE GENOMIC DNA]</scope>
    <source>
        <strain evidence="2">ATCC 27775 / DSM 1100 / LMG 10767 / O</strain>
    </source>
</reference>
<dbReference type="AlphaFoldDB" id="F4KYP5"/>
<dbReference type="OrthoDB" id="10003761at2"/>
<accession>F4KYP5</accession>
<dbReference type="HOGENOM" id="CLU_1072684_0_0_10"/>
<reference key="2">
    <citation type="submission" date="2011-04" db="EMBL/GenBank/DDBJ databases">
        <title>Complete sequence of chromosome of Haliscomenobacter hydrossis DSM 1100.</title>
        <authorList>
            <consortium name="US DOE Joint Genome Institute (JGI-PGF)"/>
            <person name="Lucas S."/>
            <person name="Han J."/>
            <person name="Lapidus A."/>
            <person name="Bruce D."/>
            <person name="Goodwin L."/>
            <person name="Pitluck S."/>
            <person name="Peters L."/>
            <person name="Kyrpides N."/>
            <person name="Mavromatis K."/>
            <person name="Ivanova N."/>
            <person name="Ovchinnikova G."/>
            <person name="Pagani I."/>
            <person name="Daligault H."/>
            <person name="Detter J.C."/>
            <person name="Han C."/>
            <person name="Land M."/>
            <person name="Hauser L."/>
            <person name="Markowitz V."/>
            <person name="Cheng J.-F."/>
            <person name="Hugenholtz P."/>
            <person name="Woyke T."/>
            <person name="Wu D."/>
            <person name="Verbarg S."/>
            <person name="Frueling A."/>
            <person name="Brambilla E."/>
            <person name="Klenk H.-P."/>
            <person name="Eisen J.A."/>
        </authorList>
    </citation>
    <scope>NUCLEOTIDE SEQUENCE</scope>
    <source>
        <strain>DSM 1100</strain>
    </source>
</reference>
<organism evidence="1 2">
    <name type="scientific">Haliscomenobacter hydrossis (strain ATCC 27775 / DSM 1100 / LMG 10767 / O)</name>
    <dbReference type="NCBI Taxonomy" id="760192"/>
    <lineage>
        <taxon>Bacteria</taxon>
        <taxon>Pseudomonadati</taxon>
        <taxon>Bacteroidota</taxon>
        <taxon>Saprospiria</taxon>
        <taxon>Saprospirales</taxon>
        <taxon>Haliscomenobacteraceae</taxon>
        <taxon>Haliscomenobacter</taxon>
    </lineage>
</organism>
<evidence type="ECO:0000313" key="2">
    <source>
        <dbReference type="Proteomes" id="UP000008461"/>
    </source>
</evidence>
<protein>
    <submittedName>
        <fullName evidence="1">Uncharacterized protein</fullName>
    </submittedName>
</protein>
<evidence type="ECO:0000313" key="1">
    <source>
        <dbReference type="EMBL" id="AEE50451.1"/>
    </source>
</evidence>
<dbReference type="RefSeq" id="WP_013764999.1">
    <property type="nucleotide sequence ID" value="NC_015510.1"/>
</dbReference>
<dbReference type="Proteomes" id="UP000008461">
    <property type="component" value="Chromosome"/>
</dbReference>
<sequence>MLTITEAEAREKKLPGCDVFKRTQLAYKDDLNRDGFVVSLYHESYKIFLTSVLIGQFPTLREESRKVQDALDNGTFDIRNSQISKTQWQRMEYINLENFYIATGFELFFKSKLLENDFLVNVLEDKNEFKELRKDQRERPIHKNELFNISGYFYDASLQKNILKGITEKSLDFSLISKVKYYETLNLSTDLLGIIEDYRKLRNQIHLPGDFEESPNLNRLGDKVVPLMIDFINREIADKANMLTDKWGLNYRELSRINV</sequence>